<dbReference type="SUPFAM" id="SSF56317">
    <property type="entry name" value="Carbon-nitrogen hydrolase"/>
    <property type="match status" value="1"/>
</dbReference>
<dbReference type="Gene3D" id="3.60.110.10">
    <property type="entry name" value="Carbon-nitrogen hydrolase"/>
    <property type="match status" value="1"/>
</dbReference>
<dbReference type="InterPro" id="IPR045254">
    <property type="entry name" value="Nit1/2_C-N_Hydrolase"/>
</dbReference>
<dbReference type="CDD" id="cd07572">
    <property type="entry name" value="nit"/>
    <property type="match status" value="1"/>
</dbReference>
<dbReference type="PROSITE" id="PS01227">
    <property type="entry name" value="UPF0012"/>
    <property type="match status" value="1"/>
</dbReference>
<comment type="caution">
    <text evidence="3">The sequence shown here is derived from an EMBL/GenBank/DDBJ whole genome shotgun (WGS) entry which is preliminary data.</text>
</comment>
<evidence type="ECO:0000259" key="2">
    <source>
        <dbReference type="PROSITE" id="PS50263"/>
    </source>
</evidence>
<reference evidence="3" key="1">
    <citation type="journal article" date="2015" name="Nature">
        <title>Complex archaea that bridge the gap between prokaryotes and eukaryotes.</title>
        <authorList>
            <person name="Spang A."/>
            <person name="Saw J.H."/>
            <person name="Jorgensen S.L."/>
            <person name="Zaremba-Niedzwiedzka K."/>
            <person name="Martijn J."/>
            <person name="Lind A.E."/>
            <person name="van Eijk R."/>
            <person name="Schleper C."/>
            <person name="Guy L."/>
            <person name="Ettema T.J."/>
        </authorList>
    </citation>
    <scope>NUCLEOTIDE SEQUENCE</scope>
</reference>
<protein>
    <recommendedName>
        <fullName evidence="2">CN hydrolase domain-containing protein</fullName>
    </recommendedName>
</protein>
<dbReference type="Pfam" id="PF00795">
    <property type="entry name" value="CN_hydrolase"/>
    <property type="match status" value="1"/>
</dbReference>
<dbReference type="EMBL" id="LAZR01003212">
    <property type="protein sequence ID" value="KKN20752.1"/>
    <property type="molecule type" value="Genomic_DNA"/>
</dbReference>
<dbReference type="InterPro" id="IPR003010">
    <property type="entry name" value="C-N_Hydrolase"/>
</dbReference>
<name>A0A0F9P8L2_9ZZZZ</name>
<dbReference type="InterPro" id="IPR036526">
    <property type="entry name" value="C-N_Hydrolase_sf"/>
</dbReference>
<keyword evidence="1" id="KW-0378">Hydrolase</keyword>
<evidence type="ECO:0000313" key="3">
    <source>
        <dbReference type="EMBL" id="KKN20752.1"/>
    </source>
</evidence>
<feature type="domain" description="CN hydrolase" evidence="2">
    <location>
        <begin position="3"/>
        <end position="248"/>
    </location>
</feature>
<dbReference type="PANTHER" id="PTHR23088:SF27">
    <property type="entry name" value="DEAMINATED GLUTATHIONE AMIDASE"/>
    <property type="match status" value="1"/>
</dbReference>
<dbReference type="InterPro" id="IPR001110">
    <property type="entry name" value="UPF0012_CS"/>
</dbReference>
<accession>A0A0F9P8L2</accession>
<gene>
    <name evidence="3" type="ORF">LCGC14_0932350</name>
</gene>
<sequence>MKNHIGVVQMCTSDQLTDNLKYAHSQIQLAADKGIDLLAFPETFLYIGPDNQKKHRIAEALDGALVETFQGYAERYNMSILMGSIYEKIADDPTRLYNTSIFINRQGDIDAVYRKIHLFDAPSLGYMESDGIKAGDELLVFDHEVGRIGLSICYDLRFPELYRHLTTQGAEIIFVPAAFFLYTGKHHWLPLLVARAIENQVYIVAPNQWGQHYDGRISYGSSVIIDPWGNIVCCASERPEIVSTTIDLNYLKEVRQNMPTLTHRKSYL</sequence>
<evidence type="ECO:0000256" key="1">
    <source>
        <dbReference type="ARBA" id="ARBA00022801"/>
    </source>
</evidence>
<organism evidence="3">
    <name type="scientific">marine sediment metagenome</name>
    <dbReference type="NCBI Taxonomy" id="412755"/>
    <lineage>
        <taxon>unclassified sequences</taxon>
        <taxon>metagenomes</taxon>
        <taxon>ecological metagenomes</taxon>
    </lineage>
</organism>
<dbReference type="AlphaFoldDB" id="A0A0F9P8L2"/>
<dbReference type="PANTHER" id="PTHR23088">
    <property type="entry name" value="NITRILASE-RELATED"/>
    <property type="match status" value="1"/>
</dbReference>
<dbReference type="PROSITE" id="PS50263">
    <property type="entry name" value="CN_HYDROLASE"/>
    <property type="match status" value="1"/>
</dbReference>
<proteinExistence type="predicted"/>
<dbReference type="GO" id="GO:0016811">
    <property type="term" value="F:hydrolase activity, acting on carbon-nitrogen (but not peptide) bonds, in linear amides"/>
    <property type="evidence" value="ECO:0007669"/>
    <property type="project" value="InterPro"/>
</dbReference>